<proteinExistence type="predicted"/>
<comment type="caution">
    <text evidence="1">The sequence shown here is derived from an EMBL/GenBank/DDBJ whole genome shotgun (WGS) entry which is preliminary data.</text>
</comment>
<evidence type="ECO:0000313" key="1">
    <source>
        <dbReference type="EMBL" id="RAI63158.1"/>
    </source>
</evidence>
<evidence type="ECO:0000313" key="2">
    <source>
        <dbReference type="Proteomes" id="UP000249493"/>
    </source>
</evidence>
<name>A0A327MSS9_PSEFL</name>
<accession>A0A327MSS9</accession>
<dbReference type="EMBL" id="QLIN01000019">
    <property type="protein sequence ID" value="RAI63158.1"/>
    <property type="molecule type" value="Genomic_DNA"/>
</dbReference>
<organism evidence="1 2">
    <name type="scientific">Pseudomonas fluorescens</name>
    <dbReference type="NCBI Taxonomy" id="294"/>
    <lineage>
        <taxon>Bacteria</taxon>
        <taxon>Pseudomonadati</taxon>
        <taxon>Pseudomonadota</taxon>
        <taxon>Gammaproteobacteria</taxon>
        <taxon>Pseudomonadales</taxon>
        <taxon>Pseudomonadaceae</taxon>
        <taxon>Pseudomonas</taxon>
    </lineage>
</organism>
<gene>
    <name evidence="1" type="ORF">DOZ80_29110</name>
</gene>
<dbReference type="Proteomes" id="UP000249493">
    <property type="component" value="Unassembled WGS sequence"/>
</dbReference>
<reference evidence="1 2" key="1">
    <citation type="submission" date="2018-06" db="EMBL/GenBank/DDBJ databases">
        <authorList>
            <person name="Zhirakovskaya E."/>
        </authorList>
    </citation>
    <scope>NUCLEOTIDE SEQUENCE [LARGE SCALE GENOMIC DNA]</scope>
    <source>
        <strain evidence="1 2">LY3</strain>
    </source>
</reference>
<protein>
    <submittedName>
        <fullName evidence="1">Uncharacterized protein</fullName>
    </submittedName>
</protein>
<sequence>MAIAGIISGYAGLTTQQIHERGEGGGGRILAAVIRDVKQPFAKGCLRLWIQRGDATDWILVTRIPVKPTLAAPWVLHLRLEAAHV</sequence>
<dbReference type="AlphaFoldDB" id="A0A327MSS9"/>